<proteinExistence type="predicted"/>
<gene>
    <name evidence="1" type="ORF">FH603_5882</name>
</gene>
<organism evidence="1 2">
    <name type="scientific">Spirosoma utsteinense</name>
    <dbReference type="NCBI Taxonomy" id="2585773"/>
    <lineage>
        <taxon>Bacteria</taxon>
        <taxon>Pseudomonadati</taxon>
        <taxon>Bacteroidota</taxon>
        <taxon>Cytophagia</taxon>
        <taxon>Cytophagales</taxon>
        <taxon>Cytophagaceae</taxon>
        <taxon>Spirosoma</taxon>
    </lineage>
</organism>
<dbReference type="Proteomes" id="UP000700732">
    <property type="component" value="Unassembled WGS sequence"/>
</dbReference>
<dbReference type="NCBIfam" id="NF041200">
    <property type="entry name" value="mob_BfmA_Nterm"/>
    <property type="match status" value="1"/>
</dbReference>
<dbReference type="InterPro" id="IPR048012">
    <property type="entry name" value="BfmA-like_N"/>
</dbReference>
<name>A0ABR6WFL8_9BACT</name>
<evidence type="ECO:0000313" key="1">
    <source>
        <dbReference type="EMBL" id="MBC3795345.1"/>
    </source>
</evidence>
<sequence length="162" mass="18244">MSDRKSLSVSAGTHQQLERLGDRFGLSHKDLIAVMVQYFTVTKIDPRDMKADTPDVAMKKMAQKVDTLDKRLIGFIREQEKELLKPILSEVRAIRTQTGPGSGSSNVITPEHLEEQLTGVVGAVQTLMRLSFRTALVDNALRPEYRQQTDDLIRQQDNPTQP</sequence>
<reference evidence="1 2" key="1">
    <citation type="submission" date="2019-06" db="EMBL/GenBank/DDBJ databases">
        <title>Spirosoma utsteinense sp. nov. isolated from Antarctic ice-free soils.</title>
        <authorList>
            <person name="Tahon G."/>
        </authorList>
    </citation>
    <scope>NUCLEOTIDE SEQUENCE [LARGE SCALE GENOMIC DNA]</scope>
    <source>
        <strain evidence="1 2">LMG 31447</strain>
    </source>
</reference>
<dbReference type="EMBL" id="VFIA01000125">
    <property type="protein sequence ID" value="MBC3795345.1"/>
    <property type="molecule type" value="Genomic_DNA"/>
</dbReference>
<accession>A0ABR6WFL8</accession>
<comment type="caution">
    <text evidence="1">The sequence shown here is derived from an EMBL/GenBank/DDBJ whole genome shotgun (WGS) entry which is preliminary data.</text>
</comment>
<evidence type="ECO:0000313" key="2">
    <source>
        <dbReference type="Proteomes" id="UP000700732"/>
    </source>
</evidence>
<dbReference type="RefSeq" id="WP_186742645.1">
    <property type="nucleotide sequence ID" value="NZ_VFIA01000125.1"/>
</dbReference>
<protein>
    <submittedName>
        <fullName evidence="1">Uncharacterized protein</fullName>
    </submittedName>
</protein>
<keyword evidence="2" id="KW-1185">Reference proteome</keyword>